<evidence type="ECO:0000256" key="1">
    <source>
        <dbReference type="SAM" id="MobiDB-lite"/>
    </source>
</evidence>
<reference evidence="2" key="2">
    <citation type="submission" date="2020-11" db="EMBL/GenBank/DDBJ databases">
        <authorList>
            <person name="Cecchin M."/>
            <person name="Marcolungo L."/>
            <person name="Rossato M."/>
            <person name="Girolomoni L."/>
            <person name="Cosentino E."/>
            <person name="Cuine S."/>
            <person name="Li-Beisson Y."/>
            <person name="Delledonne M."/>
            <person name="Ballottari M."/>
        </authorList>
    </citation>
    <scope>NUCLEOTIDE SEQUENCE</scope>
    <source>
        <strain evidence="2">211/11P</strain>
        <tissue evidence="2">Whole cell</tissue>
    </source>
</reference>
<proteinExistence type="predicted"/>
<dbReference type="OrthoDB" id="515698at2759"/>
<protein>
    <submittedName>
        <fullName evidence="2">Uncharacterized protein</fullName>
    </submittedName>
</protein>
<keyword evidence="3" id="KW-1185">Reference proteome</keyword>
<accession>A0A9D4TSI6</accession>
<evidence type="ECO:0000313" key="2">
    <source>
        <dbReference type="EMBL" id="KAI3433365.1"/>
    </source>
</evidence>
<reference evidence="2" key="1">
    <citation type="journal article" date="2019" name="Plant J.">
        <title>Chlorella vulgaris genome assembly and annotation reveals the molecular basis for metabolic acclimation to high light conditions.</title>
        <authorList>
            <person name="Cecchin M."/>
            <person name="Marcolungo L."/>
            <person name="Rossato M."/>
            <person name="Girolomoni L."/>
            <person name="Cosentino E."/>
            <person name="Cuine S."/>
            <person name="Li-Beisson Y."/>
            <person name="Delledonne M."/>
            <person name="Ballottari M."/>
        </authorList>
    </citation>
    <scope>NUCLEOTIDE SEQUENCE</scope>
    <source>
        <strain evidence="2">211/11P</strain>
    </source>
</reference>
<evidence type="ECO:0000313" key="3">
    <source>
        <dbReference type="Proteomes" id="UP001055712"/>
    </source>
</evidence>
<name>A0A9D4TSI6_CHLVU</name>
<gene>
    <name evidence="2" type="ORF">D9Q98_003182</name>
</gene>
<sequence>MDRPSVPCTETENVCPRSSEKRQIKAQQAVRLGVDSSVAPPGRPPATLSNPTLLALASDEELSELLSALRPLLRCCDSTGRWVVPAVADALQPLQNTCQERLSRVSQPCSVQLATAAAGFFAGVMREGGNGAVVQDGLLAAVAEYVLSGCSALEGSALASLLALLLEARFQPAHPITFGNAVIKRVLQLSHAPPGMRLRHLADSVEALAQLSCCDAASAPPVISVAVGVALAVEAQHCELDSEHLLQLARVMQGVAVIAVTTPVCSSIVLAASAAWHLQVMRVSAAAQQQAGLGTAISHMWCTSRLLAAAGQANAHDPHHSLLTGCLGLMGKAASADREARGVPGPTSAQRRVLSALCLLGVPAPLITVNCEFKELFQISIAVRMSLQTGEGHRQVAILVRDPLKHLLRGSSVGAPLGAQLAQERMLQAAGWTVCPLVSQSCLQLPLDVLAAELAALMLGERERSSLRFVA</sequence>
<comment type="caution">
    <text evidence="2">The sequence shown here is derived from an EMBL/GenBank/DDBJ whole genome shotgun (WGS) entry which is preliminary data.</text>
</comment>
<dbReference type="AlphaFoldDB" id="A0A9D4TSI6"/>
<dbReference type="Proteomes" id="UP001055712">
    <property type="component" value="Unassembled WGS sequence"/>
</dbReference>
<dbReference type="EMBL" id="SIDB01000004">
    <property type="protein sequence ID" value="KAI3433365.1"/>
    <property type="molecule type" value="Genomic_DNA"/>
</dbReference>
<organism evidence="2 3">
    <name type="scientific">Chlorella vulgaris</name>
    <name type="common">Green alga</name>
    <dbReference type="NCBI Taxonomy" id="3077"/>
    <lineage>
        <taxon>Eukaryota</taxon>
        <taxon>Viridiplantae</taxon>
        <taxon>Chlorophyta</taxon>
        <taxon>core chlorophytes</taxon>
        <taxon>Trebouxiophyceae</taxon>
        <taxon>Chlorellales</taxon>
        <taxon>Chlorellaceae</taxon>
        <taxon>Chlorella clade</taxon>
        <taxon>Chlorella</taxon>
    </lineage>
</organism>
<feature type="region of interest" description="Disordered" evidence="1">
    <location>
        <begin position="1"/>
        <end position="26"/>
    </location>
</feature>